<dbReference type="OrthoDB" id="5864525at2759"/>
<reference evidence="3 4" key="1">
    <citation type="submission" date="2018-11" db="EMBL/GenBank/DDBJ databases">
        <authorList>
            <consortium name="Pathogen Informatics"/>
        </authorList>
    </citation>
    <scope>NUCLEOTIDE SEQUENCE [LARGE SCALE GENOMIC DNA]</scope>
</reference>
<evidence type="ECO:0000256" key="1">
    <source>
        <dbReference type="SAM" id="MobiDB-lite"/>
    </source>
</evidence>
<evidence type="ECO:0000313" key="3">
    <source>
        <dbReference type="EMBL" id="VDK52041.1"/>
    </source>
</evidence>
<name>A0A3P6SCE1_9BILA</name>
<feature type="compositionally biased region" description="Basic and acidic residues" evidence="1">
    <location>
        <begin position="61"/>
        <end position="72"/>
    </location>
</feature>
<dbReference type="EMBL" id="UYRT01012582">
    <property type="protein sequence ID" value="VDK52041.1"/>
    <property type="molecule type" value="Genomic_DNA"/>
</dbReference>
<evidence type="ECO:0000313" key="4">
    <source>
        <dbReference type="Proteomes" id="UP000271098"/>
    </source>
</evidence>
<feature type="compositionally biased region" description="Low complexity" evidence="1">
    <location>
        <begin position="49"/>
        <end position="59"/>
    </location>
</feature>
<dbReference type="EMBL" id="UYRT01008958">
    <property type="protein sequence ID" value="VDK46296.1"/>
    <property type="molecule type" value="Genomic_DNA"/>
</dbReference>
<organism evidence="3 4">
    <name type="scientific">Gongylonema pulchrum</name>
    <dbReference type="NCBI Taxonomy" id="637853"/>
    <lineage>
        <taxon>Eukaryota</taxon>
        <taxon>Metazoa</taxon>
        <taxon>Ecdysozoa</taxon>
        <taxon>Nematoda</taxon>
        <taxon>Chromadorea</taxon>
        <taxon>Rhabditida</taxon>
        <taxon>Spirurina</taxon>
        <taxon>Spiruromorpha</taxon>
        <taxon>Spiruroidea</taxon>
        <taxon>Gongylonematidae</taxon>
        <taxon>Gongylonema</taxon>
    </lineage>
</organism>
<sequence length="92" mass="9855">MIADCKTNLKLRSRDVNGNTLFGVSRRSLHPVGVLHINSYVDNSIMSCSSRGSSASSQSCTEEKCRHSTKNSDDDELTGGFVPASNVMMASG</sequence>
<accession>A0A3P6SCE1</accession>
<protein>
    <submittedName>
        <fullName evidence="3">Uncharacterized protein</fullName>
    </submittedName>
</protein>
<proteinExistence type="predicted"/>
<gene>
    <name evidence="2" type="ORF">GPUH_LOCUS4626</name>
    <name evidence="3" type="ORF">GPUH_LOCUS5755</name>
</gene>
<keyword evidence="4" id="KW-1185">Reference proteome</keyword>
<dbReference type="Proteomes" id="UP000271098">
    <property type="component" value="Unassembled WGS sequence"/>
</dbReference>
<feature type="region of interest" description="Disordered" evidence="1">
    <location>
        <begin position="49"/>
        <end position="92"/>
    </location>
</feature>
<evidence type="ECO:0000313" key="2">
    <source>
        <dbReference type="EMBL" id="VDK46296.1"/>
    </source>
</evidence>
<dbReference type="AlphaFoldDB" id="A0A3P6SCE1"/>